<dbReference type="GO" id="GO:0016787">
    <property type="term" value="F:hydrolase activity"/>
    <property type="evidence" value="ECO:0007669"/>
    <property type="project" value="UniProtKB-KW"/>
</dbReference>
<dbReference type="Proteomes" id="UP000216107">
    <property type="component" value="Unassembled WGS sequence"/>
</dbReference>
<evidence type="ECO:0000313" key="3">
    <source>
        <dbReference type="EMBL" id="PAS94591.1"/>
    </source>
</evidence>
<dbReference type="EMBL" id="NMRN01000006">
    <property type="protein sequence ID" value="PAS94591.1"/>
    <property type="molecule type" value="Genomic_DNA"/>
</dbReference>
<accession>A0A272EWW8</accession>
<dbReference type="InterPro" id="IPR050194">
    <property type="entry name" value="Glycosyltransferase_grp1"/>
</dbReference>
<dbReference type="RefSeq" id="WP_095523732.1">
    <property type="nucleotide sequence ID" value="NZ_MDUX01000010.1"/>
</dbReference>
<dbReference type="Pfam" id="PF13439">
    <property type="entry name" value="Glyco_transf_4"/>
    <property type="match status" value="1"/>
</dbReference>
<dbReference type="AlphaFoldDB" id="A0A272EWW8"/>
<evidence type="ECO:0000259" key="1">
    <source>
        <dbReference type="Pfam" id="PF13439"/>
    </source>
</evidence>
<dbReference type="Proteomes" id="UP000623509">
    <property type="component" value="Unassembled WGS sequence"/>
</dbReference>
<protein>
    <submittedName>
        <fullName evidence="3">Glycoside hydrolase</fullName>
    </submittedName>
    <submittedName>
        <fullName evidence="2">Glycosyltransferase family 1 protein</fullName>
    </submittedName>
</protein>
<feature type="domain" description="Glycosyltransferase subfamily 4-like N-terminal" evidence="1">
    <location>
        <begin position="31"/>
        <end position="199"/>
    </location>
</feature>
<comment type="caution">
    <text evidence="3">The sequence shown here is derived from an EMBL/GenBank/DDBJ whole genome shotgun (WGS) entry which is preliminary data.</text>
</comment>
<dbReference type="CDD" id="cd03814">
    <property type="entry name" value="GT4-like"/>
    <property type="match status" value="1"/>
</dbReference>
<dbReference type="Gene3D" id="3.40.50.2000">
    <property type="entry name" value="Glycogen Phosphorylase B"/>
    <property type="match status" value="2"/>
</dbReference>
<evidence type="ECO:0000313" key="2">
    <source>
        <dbReference type="EMBL" id="KAF7600019.1"/>
    </source>
</evidence>
<dbReference type="EMBL" id="MDUX01000010">
    <property type="protein sequence ID" value="KAF7600019.1"/>
    <property type="molecule type" value="Genomic_DNA"/>
</dbReference>
<dbReference type="GO" id="GO:0016757">
    <property type="term" value="F:glycosyltransferase activity"/>
    <property type="evidence" value="ECO:0007669"/>
    <property type="project" value="TreeGrafter"/>
</dbReference>
<sequence length="409" mass="44671">METARLHLQTLAPSRRQLRLAVVTETYPPEVNGVAMSTGRVVEGLLARGHEVQLIRPRQTPADRPVNAPGFDEMLSAGIPLPRYNHLKLGLPARQALLRAWNLRRPDVVQIVTEGPLGWSAVAAARKLRLPVVTEFHTNFHSYSRYYGVGWLKQPLAAWLRRFHNKGDLCLVPTDALRAELVAGGYARLAVLARGVDTQLFSPARRSEALRAQWGVTPGTPVCAIVSRLAPEKNLALGLRAFEAFRAQRPDARLLVVGDGPARVALQASHPQHLYAGMRTGEDLAAHYASAELFLFPSLTETFGNVITEALASGLPVLGFDYAAAAEMLRDGVNGLLAPFGDEQAFVAAAARLGADSPLRAAMATRAPESVQHRDWQGVILRLEQHLEEVIGEHQRRQVEKSGLGVVIE</sequence>
<keyword evidence="3" id="KW-0378">Hydrolase</keyword>
<reference evidence="3 4" key="2">
    <citation type="submission" date="2017-07" db="EMBL/GenBank/DDBJ databases">
        <title>Candidatus Dactylopiibacterium carminicum, a nitrogen-fixing symbiont of the cochineal insect Dactylopius coccus and Dactylopius opuntiae (Hemiptera: Coccoidea: Dactylopiidae).</title>
        <authorList>
            <person name="Vera A."/>
        </authorList>
    </citation>
    <scope>NUCLEOTIDE SEQUENCE [LARGE SCALE GENOMIC DNA]</scope>
    <source>
        <strain evidence="3 4">NFDCM</strain>
    </source>
</reference>
<evidence type="ECO:0000313" key="4">
    <source>
        <dbReference type="Proteomes" id="UP000216107"/>
    </source>
</evidence>
<proteinExistence type="predicted"/>
<dbReference type="PANTHER" id="PTHR45947">
    <property type="entry name" value="SULFOQUINOVOSYL TRANSFERASE SQD2"/>
    <property type="match status" value="1"/>
</dbReference>
<dbReference type="OrthoDB" id="9802525at2"/>
<dbReference type="Pfam" id="PF13692">
    <property type="entry name" value="Glyco_trans_1_4"/>
    <property type="match status" value="1"/>
</dbReference>
<evidence type="ECO:0000313" key="5">
    <source>
        <dbReference type="Proteomes" id="UP000623509"/>
    </source>
</evidence>
<name>A0A272EWW8_9RHOO</name>
<dbReference type="PANTHER" id="PTHR45947:SF3">
    <property type="entry name" value="SULFOQUINOVOSYL TRANSFERASE SQD2"/>
    <property type="match status" value="1"/>
</dbReference>
<gene>
    <name evidence="2" type="ORF">BGI27_04565</name>
    <name evidence="3" type="ORF">CGU29_03430</name>
</gene>
<keyword evidence="5" id="KW-1185">Reference proteome</keyword>
<dbReference type="SUPFAM" id="SSF53756">
    <property type="entry name" value="UDP-Glycosyltransferase/glycogen phosphorylase"/>
    <property type="match status" value="1"/>
</dbReference>
<reference evidence="2 5" key="1">
    <citation type="submission" date="2016-08" db="EMBL/GenBank/DDBJ databases">
        <title>Candidatus Dactylopiibacterium carminicum genome sequence.</title>
        <authorList>
            <person name="Ramirez-Puebla S.T."/>
            <person name="Ormeno-Orrillo E."/>
            <person name="Vera-Ponce De Leon A."/>
            <person name="Luis L."/>
            <person name="Sanchez-Flores A."/>
            <person name="Monica R."/>
            <person name="Martinez-Romero E."/>
        </authorList>
    </citation>
    <scope>NUCLEOTIDE SEQUENCE [LARGE SCALE GENOMIC DNA]</scope>
    <source>
        <strain evidence="2">END1</strain>
    </source>
</reference>
<dbReference type="InterPro" id="IPR028098">
    <property type="entry name" value="Glyco_trans_4-like_N"/>
</dbReference>
<organism evidence="3 4">
    <name type="scientific">Candidatus Dactylopiibacterium carminicum</name>
    <dbReference type="NCBI Taxonomy" id="857335"/>
    <lineage>
        <taxon>Bacteria</taxon>
        <taxon>Pseudomonadati</taxon>
        <taxon>Pseudomonadota</taxon>
        <taxon>Betaproteobacteria</taxon>
        <taxon>Rhodocyclales</taxon>
        <taxon>Rhodocyclaceae</taxon>
        <taxon>Candidatus Dactylopiibacterium</taxon>
    </lineage>
</organism>